<evidence type="ECO:0000256" key="4">
    <source>
        <dbReference type="ARBA" id="ARBA00023163"/>
    </source>
</evidence>
<dbReference type="InterPro" id="IPR027417">
    <property type="entry name" value="P-loop_NTPase"/>
</dbReference>
<dbReference type="InterPro" id="IPR051677">
    <property type="entry name" value="AfsR-DnrI-RedD_regulator"/>
</dbReference>
<dbReference type="SUPFAM" id="SSF48452">
    <property type="entry name" value="TPR-like"/>
    <property type="match status" value="1"/>
</dbReference>
<dbReference type="Pfam" id="PF13191">
    <property type="entry name" value="AAA_16"/>
    <property type="match status" value="1"/>
</dbReference>
<dbReference type="EMBL" id="BOMV01000097">
    <property type="protein sequence ID" value="GIF01069.1"/>
    <property type="molecule type" value="Genomic_DNA"/>
</dbReference>
<dbReference type="CDD" id="cd15831">
    <property type="entry name" value="BTAD"/>
    <property type="match status" value="1"/>
</dbReference>
<dbReference type="AlphaFoldDB" id="A0A919K6P2"/>
<keyword evidence="8" id="KW-1185">Reference proteome</keyword>
<dbReference type="GO" id="GO:0000160">
    <property type="term" value="P:phosphorelay signal transduction system"/>
    <property type="evidence" value="ECO:0007669"/>
    <property type="project" value="InterPro"/>
</dbReference>
<keyword evidence="4" id="KW-0804">Transcription</keyword>
<evidence type="ECO:0000256" key="3">
    <source>
        <dbReference type="ARBA" id="ARBA00023125"/>
    </source>
</evidence>
<evidence type="ECO:0000313" key="8">
    <source>
        <dbReference type="Proteomes" id="UP000636960"/>
    </source>
</evidence>
<evidence type="ECO:0000259" key="6">
    <source>
        <dbReference type="PROSITE" id="PS51755"/>
    </source>
</evidence>
<dbReference type="Gene3D" id="1.25.40.10">
    <property type="entry name" value="Tetratricopeptide repeat domain"/>
    <property type="match status" value="1"/>
</dbReference>
<keyword evidence="3 5" id="KW-0238">DNA-binding</keyword>
<dbReference type="Pfam" id="PF00486">
    <property type="entry name" value="Trans_reg_C"/>
    <property type="match status" value="1"/>
</dbReference>
<feature type="DNA-binding region" description="OmpR/PhoB-type" evidence="5">
    <location>
        <begin position="1"/>
        <end position="97"/>
    </location>
</feature>
<sequence length="1124" mass="119797">MRVQVLGDLEVVVGERVADLGGPKPRTLLALLVAADGRAVPVEHLIHQIWGEDPPARVEASLQSYVARLRRALDPERPAGRPAERLRTHPGGYSLTVTADEVDARRFARLVQAAGTHLSGEPAEAEHLLTEALSLWRGAAYSGVGGPALEAEATRLDELRMTAVEQLWDLRIGQGRQAEAVPELEQLVRLHPLREQLWALLARALYRSARQGDALAALRRVREHLAEELGVDPGPELRRLEELVLRQDPSLDGVTAAPDPAGPPSLVGQPLVGQPLVGQPLVGQPLVAPPPAVRRRLFGREDALAAAERVLRDALGGRGRTVIVTGEAGIGKTRFTEALIARAEAMGVRCGRGGWEAEACPALWGWTQAAEQLAERPGLLDPAPGGDVVDAAAASFRQAAALTAALRDGPPALLVLDDIHWADAESLRLLRRVGAQVAALPVVLVVALRSAPAEIGAAVVDALAALARTDPLRLELTGLDAAAIAAWVEEYAEMRVPAEVAAELAARTDGNPFYVTELVRLLVRDGALTALDAGAWRAVPGGVRDVVRQRLAQLPETSALVIGTAAVAGRSFDLLVVERAAGAGREQVAEAMESALMLGLIDELEPGRCRFSHALVRDAVYDGLPAPRRARAHAEVAIALEHRHAGALASHVAELAEHYRLAGPVHARSAWVFARRAGRAAAARSAHDEALRLLTEAEKLQHLDPVATPAEREEVLLGQAAALIRLGRPIEAWPAVARAAAQALGRDDVPAAADALLTITSGVWGWRNAGDWDDDAAALWEEVLARLPAERAETRALLQVGLAVELLYRPGSAARTTTLADEAVQAVRRSGAHDAVRFRVLRLAVQALLRPDLLHHRAPILDELVGLAVVLGDVSGLAGVLSTRAVDRAELGRLADAHADLLRADGLARQHQLPENLLVSGWCLATWRQLDGDLDGAEAAIAEMETFQGTLAMAGAGIGLCQLATLRLLQGRLPELTPALRGAAEAFPPFRELHALALVQDGRLDEARRVLGAWPEQPPLPWGYLWVGFTVFRAYTWMALGDRAAVADLRAQLTPYAGRLAGTLPVSVLGSVELVLGELAAADGDPVAARDHLGRARRTHEELGLTLWLARTDEAIARLAPPAG</sequence>
<evidence type="ECO:0000256" key="2">
    <source>
        <dbReference type="ARBA" id="ARBA00023015"/>
    </source>
</evidence>
<dbReference type="SUPFAM" id="SSF46894">
    <property type="entry name" value="C-terminal effector domain of the bipartite response regulators"/>
    <property type="match status" value="1"/>
</dbReference>
<keyword evidence="2" id="KW-0805">Transcription regulation</keyword>
<dbReference type="RefSeq" id="WP_203789492.1">
    <property type="nucleotide sequence ID" value="NZ_BOMV01000097.1"/>
</dbReference>
<comment type="caution">
    <text evidence="7">The sequence shown here is derived from an EMBL/GenBank/DDBJ whole genome shotgun (WGS) entry which is preliminary data.</text>
</comment>
<dbReference type="Pfam" id="PF03704">
    <property type="entry name" value="BTAD"/>
    <property type="match status" value="1"/>
</dbReference>
<dbReference type="InterPro" id="IPR041664">
    <property type="entry name" value="AAA_16"/>
</dbReference>
<dbReference type="InterPro" id="IPR001867">
    <property type="entry name" value="OmpR/PhoB-type_DNA-bd"/>
</dbReference>
<evidence type="ECO:0000256" key="5">
    <source>
        <dbReference type="PROSITE-ProRule" id="PRU01091"/>
    </source>
</evidence>
<dbReference type="GO" id="GO:0003677">
    <property type="term" value="F:DNA binding"/>
    <property type="evidence" value="ECO:0007669"/>
    <property type="project" value="UniProtKB-UniRule"/>
</dbReference>
<feature type="domain" description="OmpR/PhoB-type" evidence="6">
    <location>
        <begin position="1"/>
        <end position="97"/>
    </location>
</feature>
<accession>A0A919K6P2</accession>
<reference evidence="7" key="1">
    <citation type="submission" date="2021-01" db="EMBL/GenBank/DDBJ databases">
        <title>Whole genome shotgun sequence of Actinoplanes rishiriensis NBRC 108556.</title>
        <authorList>
            <person name="Komaki H."/>
            <person name="Tamura T."/>
        </authorList>
    </citation>
    <scope>NUCLEOTIDE SEQUENCE</scope>
    <source>
        <strain evidence="7">NBRC 108556</strain>
    </source>
</reference>
<dbReference type="InterPro" id="IPR016032">
    <property type="entry name" value="Sig_transdc_resp-reg_C-effctor"/>
</dbReference>
<dbReference type="Gene3D" id="1.10.10.10">
    <property type="entry name" value="Winged helix-like DNA-binding domain superfamily/Winged helix DNA-binding domain"/>
    <property type="match status" value="1"/>
</dbReference>
<evidence type="ECO:0000313" key="7">
    <source>
        <dbReference type="EMBL" id="GIF01069.1"/>
    </source>
</evidence>
<evidence type="ECO:0000256" key="1">
    <source>
        <dbReference type="ARBA" id="ARBA00005820"/>
    </source>
</evidence>
<dbReference type="InterPro" id="IPR036388">
    <property type="entry name" value="WH-like_DNA-bd_sf"/>
</dbReference>
<dbReference type="Proteomes" id="UP000636960">
    <property type="component" value="Unassembled WGS sequence"/>
</dbReference>
<dbReference type="InterPro" id="IPR011990">
    <property type="entry name" value="TPR-like_helical_dom_sf"/>
</dbReference>
<dbReference type="PANTHER" id="PTHR35807">
    <property type="entry name" value="TRANSCRIPTIONAL REGULATOR REDD-RELATED"/>
    <property type="match status" value="1"/>
</dbReference>
<dbReference type="PANTHER" id="PTHR35807:SF1">
    <property type="entry name" value="TRANSCRIPTIONAL REGULATOR REDD"/>
    <property type="match status" value="1"/>
</dbReference>
<gene>
    <name evidence="7" type="ORF">Ari01nite_85330</name>
</gene>
<dbReference type="PROSITE" id="PS51755">
    <property type="entry name" value="OMPR_PHOB"/>
    <property type="match status" value="1"/>
</dbReference>
<proteinExistence type="inferred from homology"/>
<name>A0A919K6P2_9ACTN</name>
<comment type="similarity">
    <text evidence="1">Belongs to the AfsR/DnrI/RedD regulatory family.</text>
</comment>
<dbReference type="SMART" id="SM00862">
    <property type="entry name" value="Trans_reg_C"/>
    <property type="match status" value="1"/>
</dbReference>
<organism evidence="7 8">
    <name type="scientific">Paractinoplanes rishiriensis</name>
    <dbReference type="NCBI Taxonomy" id="1050105"/>
    <lineage>
        <taxon>Bacteria</taxon>
        <taxon>Bacillati</taxon>
        <taxon>Actinomycetota</taxon>
        <taxon>Actinomycetes</taxon>
        <taxon>Micromonosporales</taxon>
        <taxon>Micromonosporaceae</taxon>
        <taxon>Paractinoplanes</taxon>
    </lineage>
</organism>
<dbReference type="SUPFAM" id="SSF52540">
    <property type="entry name" value="P-loop containing nucleoside triphosphate hydrolases"/>
    <property type="match status" value="1"/>
</dbReference>
<dbReference type="GO" id="GO:0006355">
    <property type="term" value="P:regulation of DNA-templated transcription"/>
    <property type="evidence" value="ECO:0007669"/>
    <property type="project" value="InterPro"/>
</dbReference>
<dbReference type="SMART" id="SM01043">
    <property type="entry name" value="BTAD"/>
    <property type="match status" value="1"/>
</dbReference>
<dbReference type="InterPro" id="IPR005158">
    <property type="entry name" value="BTAD"/>
</dbReference>
<protein>
    <submittedName>
        <fullName evidence="7">ATPase AAA</fullName>
    </submittedName>
</protein>